<gene>
    <name evidence="1" type="ORF">GcM3_181045</name>
</gene>
<dbReference type="EMBL" id="MCBQ01018154">
    <property type="protein sequence ID" value="RKF58543.1"/>
    <property type="molecule type" value="Genomic_DNA"/>
</dbReference>
<organism evidence="1 2">
    <name type="scientific">Golovinomyces cichoracearum</name>
    <dbReference type="NCBI Taxonomy" id="62708"/>
    <lineage>
        <taxon>Eukaryota</taxon>
        <taxon>Fungi</taxon>
        <taxon>Dikarya</taxon>
        <taxon>Ascomycota</taxon>
        <taxon>Pezizomycotina</taxon>
        <taxon>Leotiomycetes</taxon>
        <taxon>Erysiphales</taxon>
        <taxon>Erysiphaceae</taxon>
        <taxon>Golovinomyces</taxon>
    </lineage>
</organism>
<evidence type="ECO:0000313" key="1">
    <source>
        <dbReference type="EMBL" id="RKF58543.1"/>
    </source>
</evidence>
<reference evidence="1 2" key="1">
    <citation type="journal article" date="2018" name="BMC Genomics">
        <title>Comparative genome analyses reveal sequence features reflecting distinct modes of host-adaptation between dicot and monocot powdery mildew.</title>
        <authorList>
            <person name="Wu Y."/>
            <person name="Ma X."/>
            <person name="Pan Z."/>
            <person name="Kale S.D."/>
            <person name="Song Y."/>
            <person name="King H."/>
            <person name="Zhang Q."/>
            <person name="Presley C."/>
            <person name="Deng X."/>
            <person name="Wei C.I."/>
            <person name="Xiao S."/>
        </authorList>
    </citation>
    <scope>NUCLEOTIDE SEQUENCE [LARGE SCALE GENOMIC DNA]</scope>
    <source>
        <strain evidence="1">UMSG3</strain>
    </source>
</reference>
<accession>A0A420HMA6</accession>
<comment type="caution">
    <text evidence="1">The sequence shown here is derived from an EMBL/GenBank/DDBJ whole genome shotgun (WGS) entry which is preliminary data.</text>
</comment>
<dbReference type="AlphaFoldDB" id="A0A420HMA6"/>
<feature type="non-terminal residue" evidence="1">
    <location>
        <position position="1"/>
    </location>
</feature>
<keyword evidence="2" id="KW-1185">Reference proteome</keyword>
<protein>
    <submittedName>
        <fullName evidence="1">Uncharacterized protein</fullName>
    </submittedName>
</protein>
<proteinExistence type="predicted"/>
<name>A0A420HMA6_9PEZI</name>
<evidence type="ECO:0000313" key="2">
    <source>
        <dbReference type="Proteomes" id="UP000283383"/>
    </source>
</evidence>
<dbReference type="Proteomes" id="UP000283383">
    <property type="component" value="Unassembled WGS sequence"/>
</dbReference>
<sequence length="124" mass="14015">FLRNRIIFIIIFFIGRPQRLLKHQQKKKRPLRRHNTNTGITCIPTLKIVPSTYQDTFRTSSPIRVRMKNLPRLAHTVAKSVAPPISHESVDEIQLYALEICEGLSRAMNPGASSSGPRCRGSAP</sequence>